<name>A0A9N9CHF7_9GLOM</name>
<sequence>MTWEQAKAKLCTLFPDEEERGRIRGKDLNPQVLKEIQRKVDRLDEMMMKRARISSEAVIPSLSYSN</sequence>
<proteinExistence type="predicted"/>
<reference evidence="1" key="1">
    <citation type="submission" date="2021-06" db="EMBL/GenBank/DDBJ databases">
        <authorList>
            <person name="Kallberg Y."/>
            <person name="Tangrot J."/>
            <person name="Rosling A."/>
        </authorList>
    </citation>
    <scope>NUCLEOTIDE SEQUENCE</scope>
    <source>
        <strain evidence="1">IA702</strain>
    </source>
</reference>
<dbReference type="AlphaFoldDB" id="A0A9N9CHF7"/>
<dbReference type="Proteomes" id="UP000789572">
    <property type="component" value="Unassembled WGS sequence"/>
</dbReference>
<comment type="caution">
    <text evidence="1">The sequence shown here is derived from an EMBL/GenBank/DDBJ whole genome shotgun (WGS) entry which is preliminary data.</text>
</comment>
<dbReference type="EMBL" id="CAJVPJ010001783">
    <property type="protein sequence ID" value="CAG8603517.1"/>
    <property type="molecule type" value="Genomic_DNA"/>
</dbReference>
<organism evidence="1 2">
    <name type="scientific">Paraglomus occultum</name>
    <dbReference type="NCBI Taxonomy" id="144539"/>
    <lineage>
        <taxon>Eukaryota</taxon>
        <taxon>Fungi</taxon>
        <taxon>Fungi incertae sedis</taxon>
        <taxon>Mucoromycota</taxon>
        <taxon>Glomeromycotina</taxon>
        <taxon>Glomeromycetes</taxon>
        <taxon>Paraglomerales</taxon>
        <taxon>Paraglomeraceae</taxon>
        <taxon>Paraglomus</taxon>
    </lineage>
</organism>
<gene>
    <name evidence="1" type="ORF">POCULU_LOCUS7590</name>
</gene>
<feature type="non-terminal residue" evidence="1">
    <location>
        <position position="66"/>
    </location>
</feature>
<evidence type="ECO:0000313" key="1">
    <source>
        <dbReference type="EMBL" id="CAG8603517.1"/>
    </source>
</evidence>
<evidence type="ECO:0000313" key="2">
    <source>
        <dbReference type="Proteomes" id="UP000789572"/>
    </source>
</evidence>
<protein>
    <submittedName>
        <fullName evidence="1">4319_t:CDS:1</fullName>
    </submittedName>
</protein>
<keyword evidence="2" id="KW-1185">Reference proteome</keyword>
<accession>A0A9N9CHF7</accession>